<gene>
    <name evidence="2" type="ORF">GHI93_12030</name>
</gene>
<dbReference type="InterPro" id="IPR046764">
    <property type="entry name" value="L_lac_phage_MSP_N"/>
</dbReference>
<comment type="caution">
    <text evidence="2">The sequence shown here is derived from an EMBL/GenBank/DDBJ whole genome shotgun (WGS) entry which is preliminary data.</text>
</comment>
<sequence>MALNLNYGERKIFWGASGLMIGTLATGSKVTNLNLVTGLTSIKKMESKSETANFAADDVPNHGSKTTAGALEGEISFLQLDTPVMQDFLGQVQTANKLGYVPTGKYTDKIVQYINKARKKMADGTLVDGYKITVFPALRATGEATSDSETDNEKGTDAIEYTIPVQGGSTPLYSSGGFKPSKMEYEVWGTDAVNFENKMNAALFIVFPDTVITGS</sequence>
<proteinExistence type="predicted"/>
<evidence type="ECO:0000313" key="2">
    <source>
        <dbReference type="EMBL" id="MQW40643.1"/>
    </source>
</evidence>
<reference evidence="2 3" key="1">
    <citation type="submission" date="2019-10" db="EMBL/GenBank/DDBJ databases">
        <authorList>
            <person name="Dong K."/>
        </authorList>
    </citation>
    <scope>NUCLEOTIDE SEQUENCE [LARGE SCALE GENOMIC DNA]</scope>
    <source>
        <strain evidence="2 3">DSM 28960</strain>
    </source>
</reference>
<dbReference type="Proteomes" id="UP000439550">
    <property type="component" value="Unassembled WGS sequence"/>
</dbReference>
<keyword evidence="3" id="KW-1185">Reference proteome</keyword>
<evidence type="ECO:0000259" key="1">
    <source>
        <dbReference type="Pfam" id="PF06488"/>
    </source>
</evidence>
<dbReference type="Pfam" id="PF06488">
    <property type="entry name" value="L_lac_phage_MSP"/>
    <property type="match status" value="1"/>
</dbReference>
<accession>A0A7X2D1J4</accession>
<evidence type="ECO:0000313" key="3">
    <source>
        <dbReference type="Proteomes" id="UP000439550"/>
    </source>
</evidence>
<dbReference type="OrthoDB" id="2242574at2"/>
<organism evidence="2 3">
    <name type="scientific">Lactococcus hircilactis</name>
    <dbReference type="NCBI Taxonomy" id="1494462"/>
    <lineage>
        <taxon>Bacteria</taxon>
        <taxon>Bacillati</taxon>
        <taxon>Bacillota</taxon>
        <taxon>Bacilli</taxon>
        <taxon>Lactobacillales</taxon>
        <taxon>Streptococcaceae</taxon>
        <taxon>Lactococcus</taxon>
    </lineage>
</organism>
<feature type="domain" description="Phage tail tube protein N-terminal" evidence="1">
    <location>
        <begin position="4"/>
        <end position="214"/>
    </location>
</feature>
<protein>
    <submittedName>
        <fullName evidence="2">Capsid protein</fullName>
    </submittedName>
</protein>
<name>A0A7X2D1J4_9LACT</name>
<dbReference type="EMBL" id="WITJ01000026">
    <property type="protein sequence ID" value="MQW40643.1"/>
    <property type="molecule type" value="Genomic_DNA"/>
</dbReference>
<dbReference type="RefSeq" id="WP_153497259.1">
    <property type="nucleotide sequence ID" value="NZ_CBCRWP010000028.1"/>
</dbReference>
<dbReference type="AlphaFoldDB" id="A0A7X2D1J4"/>